<accession>A0AAN6LTE1</accession>
<proteinExistence type="predicted"/>
<evidence type="ECO:0000313" key="1">
    <source>
        <dbReference type="EMBL" id="KAK3207203.1"/>
    </source>
</evidence>
<comment type="caution">
    <text evidence="1">The sequence shown here is derived from an EMBL/GenBank/DDBJ whole genome shotgun (WGS) entry which is preliminary data.</text>
</comment>
<dbReference type="Proteomes" id="UP001280581">
    <property type="component" value="Unassembled WGS sequence"/>
</dbReference>
<dbReference type="EMBL" id="WVTA01000009">
    <property type="protein sequence ID" value="KAK3207203.1"/>
    <property type="molecule type" value="Genomic_DNA"/>
</dbReference>
<evidence type="ECO:0000313" key="2">
    <source>
        <dbReference type="Proteomes" id="UP001280581"/>
    </source>
</evidence>
<dbReference type="AlphaFoldDB" id="A0AAN6LTE1"/>
<evidence type="ECO:0008006" key="3">
    <source>
        <dbReference type="Google" id="ProtNLM"/>
    </source>
</evidence>
<sequence>MDSSAENNFPLAWCTLAPPEVTKRKLETFTILVGPPDAPSKFEYPQTLVKRRSEYFRTMFKTANDEIRPKPWIEKKGNLRSPKERFDEPEACFREANDHIVDFTATNPTLILDYFFILQKGVGRARKRWTTDAHGLDTAFGLFLLGDYFMDPGMMNTMILEMRRIAGLVTQENSWGACACSLLGNGPAAVPSVDFIWYVYNSVSSYRYSESFQAREFLSGYFTAFGTVLPDLSVDLPEGFEQDLMPWLQFALSCLEWGYFERWPEKIYGKSVWKVKLLPSGLEREEGWEGPKIGEQWEGPEGPEVAEDCLRAAFKFRKEWEELINKVEDVLGAYPEMKNSDFVWYRRLRQPSTWEDETETAGFIEESS</sequence>
<organism evidence="1 2">
    <name type="scientific">Pseudopithomyces chartarum</name>
    <dbReference type="NCBI Taxonomy" id="1892770"/>
    <lineage>
        <taxon>Eukaryota</taxon>
        <taxon>Fungi</taxon>
        <taxon>Dikarya</taxon>
        <taxon>Ascomycota</taxon>
        <taxon>Pezizomycotina</taxon>
        <taxon>Dothideomycetes</taxon>
        <taxon>Pleosporomycetidae</taxon>
        <taxon>Pleosporales</taxon>
        <taxon>Massarineae</taxon>
        <taxon>Didymosphaeriaceae</taxon>
        <taxon>Pseudopithomyces</taxon>
    </lineage>
</organism>
<name>A0AAN6LTE1_9PLEO</name>
<reference evidence="1 2" key="1">
    <citation type="submission" date="2021-02" db="EMBL/GenBank/DDBJ databases">
        <title>Genome assembly of Pseudopithomyces chartarum.</title>
        <authorList>
            <person name="Jauregui R."/>
            <person name="Singh J."/>
            <person name="Voisey C."/>
        </authorList>
    </citation>
    <scope>NUCLEOTIDE SEQUENCE [LARGE SCALE GENOMIC DNA]</scope>
    <source>
        <strain evidence="1 2">AGR01</strain>
    </source>
</reference>
<protein>
    <recommendedName>
        <fullName evidence="3">BTB domain-containing protein</fullName>
    </recommendedName>
</protein>
<gene>
    <name evidence="1" type="ORF">GRF29_103g189281</name>
</gene>
<keyword evidence="2" id="KW-1185">Reference proteome</keyword>